<feature type="domain" description="ABC-2 type transporter transmembrane" evidence="6">
    <location>
        <begin position="11"/>
        <end position="203"/>
    </location>
</feature>
<evidence type="ECO:0000259" key="6">
    <source>
        <dbReference type="Pfam" id="PF01061"/>
    </source>
</evidence>
<dbReference type="PRINTS" id="PR00164">
    <property type="entry name" value="ABC2TRNSPORT"/>
</dbReference>
<keyword evidence="2 5" id="KW-0812">Transmembrane</keyword>
<dbReference type="AlphaFoldDB" id="X0S7V2"/>
<evidence type="ECO:0000313" key="7">
    <source>
        <dbReference type="EMBL" id="GAF71987.1"/>
    </source>
</evidence>
<keyword evidence="3 5" id="KW-1133">Transmembrane helix</keyword>
<dbReference type="EMBL" id="BARS01001450">
    <property type="protein sequence ID" value="GAF71987.1"/>
    <property type="molecule type" value="Genomic_DNA"/>
</dbReference>
<dbReference type="GO" id="GO:0140359">
    <property type="term" value="F:ABC-type transporter activity"/>
    <property type="evidence" value="ECO:0007669"/>
    <property type="project" value="InterPro"/>
</dbReference>
<comment type="caution">
    <text evidence="7">The sequence shown here is derived from an EMBL/GenBank/DDBJ whole genome shotgun (WGS) entry which is preliminary data.</text>
</comment>
<feature type="non-terminal residue" evidence="7">
    <location>
        <position position="203"/>
    </location>
</feature>
<gene>
    <name evidence="7" type="ORF">S01H1_02846</name>
</gene>
<feature type="transmembrane region" description="Helical" evidence="5">
    <location>
        <begin position="56"/>
        <end position="76"/>
    </location>
</feature>
<dbReference type="Pfam" id="PF01061">
    <property type="entry name" value="ABC2_membrane"/>
    <property type="match status" value="1"/>
</dbReference>
<feature type="transmembrane region" description="Helical" evidence="5">
    <location>
        <begin position="21"/>
        <end position="44"/>
    </location>
</feature>
<keyword evidence="4 5" id="KW-0472">Membrane</keyword>
<dbReference type="InterPro" id="IPR000412">
    <property type="entry name" value="ABC_2_transport"/>
</dbReference>
<evidence type="ECO:0000256" key="5">
    <source>
        <dbReference type="SAM" id="Phobius"/>
    </source>
</evidence>
<sequence length="203" mass="22080">MMWRDNLRGIFYIALKDLRAYYLKPPNISWGIIFPLALILAFTIRQPGEVWELVPGLLGMTLLFGTTSMEAIVITFERRIGALERLLLAPISLPALLMGKVVGGMAFGLVTTVAVLVVSGLGLRGRPNWPMLLLTLLLSAAAFSALGAFVSVAVREVFEAQTLANFIRFPMIFLGGVFVPLSALPPPLRVVARALPLTYAVEA</sequence>
<name>X0S7V2_9ZZZZ</name>
<dbReference type="GO" id="GO:0043190">
    <property type="term" value="C:ATP-binding cassette (ABC) transporter complex"/>
    <property type="evidence" value="ECO:0007669"/>
    <property type="project" value="InterPro"/>
</dbReference>
<feature type="transmembrane region" description="Helical" evidence="5">
    <location>
        <begin position="129"/>
        <end position="154"/>
    </location>
</feature>
<dbReference type="PANTHER" id="PTHR43229">
    <property type="entry name" value="NODULATION PROTEIN J"/>
    <property type="match status" value="1"/>
</dbReference>
<dbReference type="InterPro" id="IPR013525">
    <property type="entry name" value="ABC2_TM"/>
</dbReference>
<comment type="subcellular location">
    <subcellularLocation>
        <location evidence="1">Membrane</location>
        <topology evidence="1">Multi-pass membrane protein</topology>
    </subcellularLocation>
</comment>
<evidence type="ECO:0000256" key="2">
    <source>
        <dbReference type="ARBA" id="ARBA00022692"/>
    </source>
</evidence>
<accession>X0S7V2</accession>
<evidence type="ECO:0000256" key="4">
    <source>
        <dbReference type="ARBA" id="ARBA00023136"/>
    </source>
</evidence>
<evidence type="ECO:0000256" key="1">
    <source>
        <dbReference type="ARBA" id="ARBA00004141"/>
    </source>
</evidence>
<reference evidence="7" key="1">
    <citation type="journal article" date="2014" name="Front. Microbiol.">
        <title>High frequency of phylogenetically diverse reductive dehalogenase-homologous genes in deep subseafloor sedimentary metagenomes.</title>
        <authorList>
            <person name="Kawai M."/>
            <person name="Futagami T."/>
            <person name="Toyoda A."/>
            <person name="Takaki Y."/>
            <person name="Nishi S."/>
            <person name="Hori S."/>
            <person name="Arai W."/>
            <person name="Tsubouchi T."/>
            <person name="Morono Y."/>
            <person name="Uchiyama I."/>
            <person name="Ito T."/>
            <person name="Fujiyama A."/>
            <person name="Inagaki F."/>
            <person name="Takami H."/>
        </authorList>
    </citation>
    <scope>NUCLEOTIDE SEQUENCE</scope>
    <source>
        <strain evidence="7">Expedition CK06-06</strain>
    </source>
</reference>
<dbReference type="InterPro" id="IPR051784">
    <property type="entry name" value="Nod_factor_ABC_transporter"/>
</dbReference>
<feature type="transmembrane region" description="Helical" evidence="5">
    <location>
        <begin position="166"/>
        <end position="184"/>
    </location>
</feature>
<evidence type="ECO:0000256" key="3">
    <source>
        <dbReference type="ARBA" id="ARBA00022989"/>
    </source>
</evidence>
<feature type="transmembrane region" description="Helical" evidence="5">
    <location>
        <begin position="97"/>
        <end position="123"/>
    </location>
</feature>
<dbReference type="PANTHER" id="PTHR43229:SF2">
    <property type="entry name" value="NODULATION PROTEIN J"/>
    <property type="match status" value="1"/>
</dbReference>
<protein>
    <recommendedName>
        <fullName evidence="6">ABC-2 type transporter transmembrane domain-containing protein</fullName>
    </recommendedName>
</protein>
<organism evidence="7">
    <name type="scientific">marine sediment metagenome</name>
    <dbReference type="NCBI Taxonomy" id="412755"/>
    <lineage>
        <taxon>unclassified sequences</taxon>
        <taxon>metagenomes</taxon>
        <taxon>ecological metagenomes</taxon>
    </lineage>
</organism>
<proteinExistence type="predicted"/>